<organism evidence="2">
    <name type="scientific">hydrothermal vent metagenome</name>
    <dbReference type="NCBI Taxonomy" id="652676"/>
    <lineage>
        <taxon>unclassified sequences</taxon>
        <taxon>metagenomes</taxon>
        <taxon>ecological metagenomes</taxon>
    </lineage>
</organism>
<name>A0A3B1BAV6_9ZZZZ</name>
<dbReference type="Pfam" id="PF11845">
    <property type="entry name" value="Tll0287-like"/>
    <property type="match status" value="1"/>
</dbReference>
<sequence length="188" mass="20686">MKKALLLTLFCCILATPAGARNLDQHANESRAAVKEFMGSLKGQLKAALKEGGPVKALNVCNTSAPAIAMVQSKKHGWKIGRTSLKLRNPDNAPDAWEKAVLEKFEARKTAGEDPKKIEHYEVVTQDGKQLFRYMKAIPTAEKPCLACHGEKIQPKVLETLDKLYPQDQARGFKAGDIRGAFTITQPM</sequence>
<evidence type="ECO:0000259" key="1">
    <source>
        <dbReference type="Pfam" id="PF11845"/>
    </source>
</evidence>
<dbReference type="AlphaFoldDB" id="A0A3B1BAV6"/>
<reference evidence="2" key="1">
    <citation type="submission" date="2018-06" db="EMBL/GenBank/DDBJ databases">
        <authorList>
            <person name="Zhirakovskaya E."/>
        </authorList>
    </citation>
    <scope>NUCLEOTIDE SEQUENCE</scope>
</reference>
<protein>
    <submittedName>
        <fullName evidence="2">Cytochrome c family protein</fullName>
    </submittedName>
</protein>
<dbReference type="InterPro" id="IPR021796">
    <property type="entry name" value="Tll0287-like_dom"/>
</dbReference>
<dbReference type="EMBL" id="UOFX01000044">
    <property type="protein sequence ID" value="VAX09123.1"/>
    <property type="molecule type" value="Genomic_DNA"/>
</dbReference>
<evidence type="ECO:0000313" key="2">
    <source>
        <dbReference type="EMBL" id="VAX09123.1"/>
    </source>
</evidence>
<gene>
    <name evidence="2" type="ORF">MNBD_GAMMA26-2296</name>
</gene>
<proteinExistence type="predicted"/>
<feature type="domain" description="Tll0287-like" evidence="1">
    <location>
        <begin position="23"/>
        <end position="187"/>
    </location>
</feature>
<accession>A0A3B1BAV6</accession>